<dbReference type="Proteomes" id="UP000319976">
    <property type="component" value="Chromosome"/>
</dbReference>
<evidence type="ECO:0000313" key="2">
    <source>
        <dbReference type="Proteomes" id="UP000319976"/>
    </source>
</evidence>
<dbReference type="KEGG" id="chya:V22_00420"/>
<evidence type="ECO:0000313" key="1">
    <source>
        <dbReference type="EMBL" id="QDT62844.1"/>
    </source>
</evidence>
<dbReference type="EMBL" id="CP036316">
    <property type="protein sequence ID" value="QDT62844.1"/>
    <property type="molecule type" value="Genomic_DNA"/>
</dbReference>
<dbReference type="AlphaFoldDB" id="A0A517T389"/>
<name>A0A517T389_9PLAN</name>
<gene>
    <name evidence="1" type="ORF">V22_00420</name>
</gene>
<accession>A0A517T389</accession>
<protein>
    <submittedName>
        <fullName evidence="1">Uncharacterized protein</fullName>
    </submittedName>
</protein>
<reference evidence="1 2" key="1">
    <citation type="submission" date="2019-02" db="EMBL/GenBank/DDBJ databases">
        <title>Deep-cultivation of Planctomycetes and their phenomic and genomic characterization uncovers novel biology.</title>
        <authorList>
            <person name="Wiegand S."/>
            <person name="Jogler M."/>
            <person name="Boedeker C."/>
            <person name="Pinto D."/>
            <person name="Vollmers J."/>
            <person name="Rivas-Marin E."/>
            <person name="Kohn T."/>
            <person name="Peeters S.H."/>
            <person name="Heuer A."/>
            <person name="Rast P."/>
            <person name="Oberbeckmann S."/>
            <person name="Bunk B."/>
            <person name="Jeske O."/>
            <person name="Meyerdierks A."/>
            <person name="Storesund J.E."/>
            <person name="Kallscheuer N."/>
            <person name="Luecker S."/>
            <person name="Lage O.M."/>
            <person name="Pohl T."/>
            <person name="Merkel B.J."/>
            <person name="Hornburger P."/>
            <person name="Mueller R.-W."/>
            <person name="Bruemmer F."/>
            <person name="Labrenz M."/>
            <person name="Spormann A.M."/>
            <person name="Op den Camp H."/>
            <person name="Overmann J."/>
            <person name="Amann R."/>
            <person name="Jetten M.S.M."/>
            <person name="Mascher T."/>
            <person name="Medema M.H."/>
            <person name="Devos D.P."/>
            <person name="Kaster A.-K."/>
            <person name="Ovreas L."/>
            <person name="Rohde M."/>
            <person name="Galperin M.Y."/>
            <person name="Jogler C."/>
        </authorList>
    </citation>
    <scope>NUCLEOTIDE SEQUENCE [LARGE SCALE GENOMIC DNA]</scope>
    <source>
        <strain evidence="1 2">V22</strain>
    </source>
</reference>
<organism evidence="1 2">
    <name type="scientific">Calycomorphotria hydatis</name>
    <dbReference type="NCBI Taxonomy" id="2528027"/>
    <lineage>
        <taxon>Bacteria</taxon>
        <taxon>Pseudomonadati</taxon>
        <taxon>Planctomycetota</taxon>
        <taxon>Planctomycetia</taxon>
        <taxon>Planctomycetales</taxon>
        <taxon>Planctomycetaceae</taxon>
        <taxon>Calycomorphotria</taxon>
    </lineage>
</organism>
<keyword evidence="2" id="KW-1185">Reference proteome</keyword>
<proteinExistence type="predicted"/>
<sequence length="53" mass="5822">MFSVTQCDEEIFKAGKSLAKGLAKALLQHCELQTRPCFQFNGFGGSAGMLVRR</sequence>